<comment type="caution">
    <text evidence="3">The sequence shown here is derived from an EMBL/GenBank/DDBJ whole genome shotgun (WGS) entry which is preliminary data.</text>
</comment>
<dbReference type="EMBL" id="BLTE01000020">
    <property type="protein sequence ID" value="GFK95670.1"/>
    <property type="molecule type" value="Genomic_DNA"/>
</dbReference>
<gene>
    <name evidence="3" type="ORF">NNJEOMEG_03538</name>
</gene>
<dbReference type="InterPro" id="IPR006016">
    <property type="entry name" value="UspA"/>
</dbReference>
<dbReference type="Gene3D" id="3.40.50.620">
    <property type="entry name" value="HUPs"/>
    <property type="match status" value="1"/>
</dbReference>
<dbReference type="InterPro" id="IPR006015">
    <property type="entry name" value="Universal_stress_UspA"/>
</dbReference>
<dbReference type="PANTHER" id="PTHR46268">
    <property type="entry name" value="STRESS RESPONSE PROTEIN NHAX"/>
    <property type="match status" value="1"/>
</dbReference>
<feature type="domain" description="UspA" evidence="2">
    <location>
        <begin position="2"/>
        <end position="137"/>
    </location>
</feature>
<accession>A0A6V8LXR5</accession>
<keyword evidence="4" id="KW-1185">Reference proteome</keyword>
<evidence type="ECO:0000256" key="1">
    <source>
        <dbReference type="ARBA" id="ARBA00008791"/>
    </source>
</evidence>
<organism evidence="3 4">
    <name type="scientific">Fundidesulfovibrio magnetotacticus</name>
    <dbReference type="NCBI Taxonomy" id="2730080"/>
    <lineage>
        <taxon>Bacteria</taxon>
        <taxon>Pseudomonadati</taxon>
        <taxon>Thermodesulfobacteriota</taxon>
        <taxon>Desulfovibrionia</taxon>
        <taxon>Desulfovibrionales</taxon>
        <taxon>Desulfovibrionaceae</taxon>
        <taxon>Fundidesulfovibrio</taxon>
    </lineage>
</organism>
<dbReference type="PANTHER" id="PTHR46268:SF6">
    <property type="entry name" value="UNIVERSAL STRESS PROTEIN UP12"/>
    <property type="match status" value="1"/>
</dbReference>
<dbReference type="Pfam" id="PF00582">
    <property type="entry name" value="Usp"/>
    <property type="match status" value="1"/>
</dbReference>
<proteinExistence type="inferred from homology"/>
<protein>
    <submittedName>
        <fullName evidence="3">Universal stress protein</fullName>
    </submittedName>
</protein>
<dbReference type="Proteomes" id="UP000494245">
    <property type="component" value="Unassembled WGS sequence"/>
</dbReference>
<evidence type="ECO:0000313" key="4">
    <source>
        <dbReference type="Proteomes" id="UP000494245"/>
    </source>
</evidence>
<evidence type="ECO:0000259" key="2">
    <source>
        <dbReference type="Pfam" id="PF00582"/>
    </source>
</evidence>
<reference evidence="3 4" key="1">
    <citation type="submission" date="2020-04" db="EMBL/GenBank/DDBJ databases">
        <authorList>
            <consortium name="Desulfovibrio sp. FSS-1 genome sequencing consortium"/>
            <person name="Shimoshige H."/>
            <person name="Kobayashi H."/>
            <person name="Maekawa T."/>
        </authorList>
    </citation>
    <scope>NUCLEOTIDE SEQUENCE [LARGE SCALE GENOMIC DNA]</scope>
    <source>
        <strain evidence="3 4">SIID29052-01</strain>
    </source>
</reference>
<evidence type="ECO:0000313" key="3">
    <source>
        <dbReference type="EMBL" id="GFK95670.1"/>
    </source>
</evidence>
<sequence>MKVLACLDRSDQAPRVLENALELATWQKAELVFVTVVEDFIDFGEGVSTDFQDMLRSEGRKVLDLALARARDTGVAARAVLEEGPSAADAILALAEEEHPDVIVMGSRAKSGLDRFLIGSVASKVVTHAFCSVLVLRWGEPPKRNRPAPAEDGFPA</sequence>
<name>A0A6V8LXR5_9BACT</name>
<dbReference type="CDD" id="cd00293">
    <property type="entry name" value="USP-like"/>
    <property type="match status" value="1"/>
</dbReference>
<reference evidence="3 4" key="2">
    <citation type="submission" date="2020-05" db="EMBL/GenBank/DDBJ databases">
        <title>Draft genome sequence of Desulfovibrio sp. strainFSS-1.</title>
        <authorList>
            <person name="Shimoshige H."/>
            <person name="Kobayashi H."/>
            <person name="Maekawa T."/>
        </authorList>
    </citation>
    <scope>NUCLEOTIDE SEQUENCE [LARGE SCALE GENOMIC DNA]</scope>
    <source>
        <strain evidence="3 4">SIID29052-01</strain>
    </source>
</reference>
<dbReference type="InterPro" id="IPR014729">
    <property type="entry name" value="Rossmann-like_a/b/a_fold"/>
</dbReference>
<dbReference type="RefSeq" id="WP_173086812.1">
    <property type="nucleotide sequence ID" value="NZ_BLTE01000020.1"/>
</dbReference>
<dbReference type="SUPFAM" id="SSF52402">
    <property type="entry name" value="Adenine nucleotide alpha hydrolases-like"/>
    <property type="match status" value="1"/>
</dbReference>
<dbReference type="AlphaFoldDB" id="A0A6V8LXR5"/>
<dbReference type="PRINTS" id="PR01438">
    <property type="entry name" value="UNVRSLSTRESS"/>
</dbReference>
<comment type="similarity">
    <text evidence="1">Belongs to the universal stress protein A family.</text>
</comment>